<evidence type="ECO:0000313" key="3">
    <source>
        <dbReference type="EMBL" id="NNG21806.1"/>
    </source>
</evidence>
<dbReference type="Gene3D" id="3.30.700.10">
    <property type="entry name" value="Glycoprotein, Type 4 Pilin"/>
    <property type="match status" value="1"/>
</dbReference>
<dbReference type="EMBL" id="JABAIV010000001">
    <property type="protein sequence ID" value="NNG21806.1"/>
    <property type="molecule type" value="Genomic_DNA"/>
</dbReference>
<dbReference type="InterPro" id="IPR031982">
    <property type="entry name" value="PilE-like"/>
</dbReference>
<keyword evidence="2" id="KW-1133">Transmembrane helix</keyword>
<dbReference type="SUPFAM" id="SSF54523">
    <property type="entry name" value="Pili subunits"/>
    <property type="match status" value="1"/>
</dbReference>
<dbReference type="InterPro" id="IPR000983">
    <property type="entry name" value="Bac_GSPG_pilin"/>
</dbReference>
<dbReference type="AlphaFoldDB" id="A0A7Y2NYS7"/>
<keyword evidence="4" id="KW-1185">Reference proteome</keyword>
<dbReference type="PANTHER" id="PTHR30093:SF47">
    <property type="entry name" value="TYPE IV PILUS NON-CORE MINOR PILIN PILE"/>
    <property type="match status" value="1"/>
</dbReference>
<dbReference type="Pfam" id="PF16732">
    <property type="entry name" value="ComP_DUS"/>
    <property type="match status" value="1"/>
</dbReference>
<dbReference type="GO" id="GO:0015627">
    <property type="term" value="C:type II protein secretion system complex"/>
    <property type="evidence" value="ECO:0007669"/>
    <property type="project" value="InterPro"/>
</dbReference>
<dbReference type="NCBIfam" id="TIGR02532">
    <property type="entry name" value="IV_pilin_GFxxxE"/>
    <property type="match status" value="1"/>
</dbReference>
<sequence>MIKRQAGFSLIEIMIAVVILGILTAVALPSYNGYVQRARLTEAFTGLAGLQPGMEQHWSNNRTYASAPVPEDSEHFAFELTVGNASAYTVTATGQGGAAGFVYTIDQNGNRATTGVPEGWTDNDACWVDREEGTCTQ</sequence>
<evidence type="ECO:0000256" key="1">
    <source>
        <dbReference type="ARBA" id="ARBA00022481"/>
    </source>
</evidence>
<reference evidence="3 4" key="1">
    <citation type="submission" date="2020-04" db="EMBL/GenBank/DDBJ databases">
        <title>Massilia sp. nov., a cold adapted bacteria isolated from Arctic soil.</title>
        <authorList>
            <person name="Son J."/>
            <person name="Ka J.-O."/>
        </authorList>
    </citation>
    <scope>NUCLEOTIDE SEQUENCE [LARGE SCALE GENOMIC DNA]</scope>
    <source>
        <strain evidence="3 4">ML15P13</strain>
    </source>
</reference>
<evidence type="ECO:0000256" key="2">
    <source>
        <dbReference type="SAM" id="Phobius"/>
    </source>
</evidence>
<name>A0A7Y2NYS7_9BURK</name>
<organism evidence="3 4">
    <name type="scientific">Telluria aromaticivorans</name>
    <dbReference type="NCBI Taxonomy" id="2725995"/>
    <lineage>
        <taxon>Bacteria</taxon>
        <taxon>Pseudomonadati</taxon>
        <taxon>Pseudomonadota</taxon>
        <taxon>Betaproteobacteria</taxon>
        <taxon>Burkholderiales</taxon>
        <taxon>Oxalobacteraceae</taxon>
        <taxon>Telluria group</taxon>
        <taxon>Telluria</taxon>
    </lineage>
</organism>
<dbReference type="InterPro" id="IPR045584">
    <property type="entry name" value="Pilin-like"/>
</dbReference>
<keyword evidence="2" id="KW-0472">Membrane</keyword>
<dbReference type="PANTHER" id="PTHR30093">
    <property type="entry name" value="GENERAL SECRETION PATHWAY PROTEIN G"/>
    <property type="match status" value="1"/>
</dbReference>
<dbReference type="GO" id="GO:0015628">
    <property type="term" value="P:protein secretion by the type II secretion system"/>
    <property type="evidence" value="ECO:0007669"/>
    <property type="project" value="InterPro"/>
</dbReference>
<comment type="caution">
    <text evidence="3">The sequence shown here is derived from an EMBL/GenBank/DDBJ whole genome shotgun (WGS) entry which is preliminary data.</text>
</comment>
<gene>
    <name evidence="3" type="ORF">HGB41_02120</name>
</gene>
<dbReference type="Pfam" id="PF07963">
    <property type="entry name" value="N_methyl"/>
    <property type="match status" value="1"/>
</dbReference>
<dbReference type="RefSeq" id="WP_171080621.1">
    <property type="nucleotide sequence ID" value="NZ_JABAIV010000001.1"/>
</dbReference>
<dbReference type="InterPro" id="IPR012902">
    <property type="entry name" value="N_methyl_site"/>
</dbReference>
<dbReference type="PRINTS" id="PR00813">
    <property type="entry name" value="BCTERIALGSPG"/>
</dbReference>
<proteinExistence type="predicted"/>
<keyword evidence="2" id="KW-0812">Transmembrane</keyword>
<evidence type="ECO:0000313" key="4">
    <source>
        <dbReference type="Proteomes" id="UP000533905"/>
    </source>
</evidence>
<dbReference type="Proteomes" id="UP000533905">
    <property type="component" value="Unassembled WGS sequence"/>
</dbReference>
<accession>A0A7Y2NYS7</accession>
<feature type="transmembrane region" description="Helical" evidence="2">
    <location>
        <begin position="6"/>
        <end position="28"/>
    </location>
</feature>
<dbReference type="GO" id="GO:0043683">
    <property type="term" value="P:type IV pilus assembly"/>
    <property type="evidence" value="ECO:0007669"/>
    <property type="project" value="InterPro"/>
</dbReference>
<protein>
    <submittedName>
        <fullName evidence="3">Prepilin-type N-terminal cleavage/methylation domain-containing protein</fullName>
    </submittedName>
</protein>
<dbReference type="PROSITE" id="PS00409">
    <property type="entry name" value="PROKAR_NTER_METHYL"/>
    <property type="match status" value="1"/>
</dbReference>
<keyword evidence="1" id="KW-0488">Methylation</keyword>